<sequence>MYRLLTIGMLWFFQPNDCNKLNGECFANNIDTPYGLIMLDNQNTHDNLFEIDNLTPNFYLNTNEFIEISGVTAPDVSYYSWTPYLYKRDYFTNSIPTLMSSCPWWGACPHFTSVAPSMRLDSNSTIIATTNPNIVPYLDEIYDDYKIMPMNGCQKDDQLIIMLRIKGETQGINITVKRYQIDVSSNSFPVWYKQNTIHPIGEIVKLPNIYSNNYYHKEEFIPFDTNCLPNRMCYGDSSDAIYMSSKQWIYKIIWGKLYKFFIIVGAILCTIFICPHVNIKLNIFIIVILAILTKKVFSRDSWAYHIYGVNHNLTGMSSYSSISVYNFNNTAVASILSNEIDDIIYHVVFSNDCTNYNNITCIEIPNDDYYFLERVYLNPYTDTAPTAAQLVHCRLYVEKL</sequence>
<organism evidence="2">
    <name type="scientific">Megaviridae environmental sample</name>
    <dbReference type="NCBI Taxonomy" id="1737588"/>
    <lineage>
        <taxon>Viruses</taxon>
        <taxon>Varidnaviria</taxon>
        <taxon>Bamfordvirae</taxon>
        <taxon>Nucleocytoviricota</taxon>
        <taxon>Megaviricetes</taxon>
        <taxon>Imitervirales</taxon>
        <taxon>Mimiviridae</taxon>
        <taxon>environmental samples</taxon>
    </lineage>
</organism>
<keyword evidence="1" id="KW-0472">Membrane</keyword>
<name>A0A5J6VH68_9VIRU</name>
<proteinExistence type="predicted"/>
<protein>
    <submittedName>
        <fullName evidence="2">Uncharacterized protein</fullName>
    </submittedName>
</protein>
<feature type="transmembrane region" description="Helical" evidence="1">
    <location>
        <begin position="253"/>
        <end position="273"/>
    </location>
</feature>
<dbReference type="EMBL" id="MN448266">
    <property type="protein sequence ID" value="QFG73602.1"/>
    <property type="molecule type" value="Genomic_DNA"/>
</dbReference>
<evidence type="ECO:0000313" key="2">
    <source>
        <dbReference type="EMBL" id="QFG73602.1"/>
    </source>
</evidence>
<accession>A0A5J6VH68</accession>
<evidence type="ECO:0000256" key="1">
    <source>
        <dbReference type="SAM" id="Phobius"/>
    </source>
</evidence>
<keyword evidence="1" id="KW-1133">Transmembrane helix</keyword>
<reference evidence="2" key="1">
    <citation type="journal article" date="2019" name="Philos. Trans. R. Soc. Lond., B, Biol. Sci.">
        <title>Targeted metagenomic recovery of four divergent viruses reveals shared and distinctive characteristics of giant viruses of marine eukaryotes.</title>
        <authorList>
            <person name="Needham D.M."/>
            <person name="Poirier C."/>
            <person name="Hehenberger E."/>
            <person name="Jimenez V."/>
            <person name="Swalwell J.E."/>
            <person name="Santoro A.E."/>
            <person name="Worden A.Z."/>
        </authorList>
    </citation>
    <scope>NUCLEOTIDE SEQUENCE</scope>
    <source>
        <strain evidence="2">OPacV-662</strain>
    </source>
</reference>
<keyword evidence="1" id="KW-0812">Transmembrane</keyword>